<dbReference type="InterPro" id="IPR001789">
    <property type="entry name" value="Sig_transdc_resp-reg_receiver"/>
</dbReference>
<dbReference type="SUPFAM" id="SSF52540">
    <property type="entry name" value="P-loop containing nucleoside triphosphate hydrolases"/>
    <property type="match status" value="1"/>
</dbReference>
<evidence type="ECO:0000313" key="8">
    <source>
        <dbReference type="EMBL" id="XBH04060.1"/>
    </source>
</evidence>
<dbReference type="Gene3D" id="3.40.50.300">
    <property type="entry name" value="P-loop containing nucleotide triphosphate hydrolases"/>
    <property type="match status" value="1"/>
</dbReference>
<dbReference type="Gene3D" id="1.10.10.60">
    <property type="entry name" value="Homeodomain-like"/>
    <property type="match status" value="1"/>
</dbReference>
<accession>A0AAU7CFT0</accession>
<dbReference type="InterPro" id="IPR025662">
    <property type="entry name" value="Sigma_54_int_dom_ATP-bd_1"/>
</dbReference>
<dbReference type="Pfam" id="PF00072">
    <property type="entry name" value="Response_reg"/>
    <property type="match status" value="1"/>
</dbReference>
<dbReference type="PROSITE" id="PS00675">
    <property type="entry name" value="SIGMA54_INTERACT_1"/>
    <property type="match status" value="1"/>
</dbReference>
<dbReference type="PROSITE" id="PS50110">
    <property type="entry name" value="RESPONSE_REGULATORY"/>
    <property type="match status" value="1"/>
</dbReference>
<dbReference type="GO" id="GO:0000160">
    <property type="term" value="P:phosphorelay signal transduction system"/>
    <property type="evidence" value="ECO:0007669"/>
    <property type="project" value="InterPro"/>
</dbReference>
<dbReference type="InterPro" id="IPR027417">
    <property type="entry name" value="P-loop_NTPase"/>
</dbReference>
<dbReference type="AlphaFoldDB" id="A0AAU7CFT0"/>
<dbReference type="SMART" id="SM00382">
    <property type="entry name" value="AAA"/>
    <property type="match status" value="1"/>
</dbReference>
<dbReference type="PANTHER" id="PTHR32071">
    <property type="entry name" value="TRANSCRIPTIONAL REGULATORY PROTEIN"/>
    <property type="match status" value="1"/>
</dbReference>
<evidence type="ECO:0000259" key="6">
    <source>
        <dbReference type="PROSITE" id="PS50045"/>
    </source>
</evidence>
<keyword evidence="4" id="KW-0804">Transcription</keyword>
<dbReference type="PROSITE" id="PS00688">
    <property type="entry name" value="SIGMA54_INTERACT_3"/>
    <property type="match status" value="1"/>
</dbReference>
<dbReference type="Gene3D" id="1.10.8.60">
    <property type="match status" value="1"/>
</dbReference>
<dbReference type="GO" id="GO:0043565">
    <property type="term" value="F:sequence-specific DNA binding"/>
    <property type="evidence" value="ECO:0007669"/>
    <property type="project" value="InterPro"/>
</dbReference>
<protein>
    <submittedName>
        <fullName evidence="8">Sigma-54 dependent transcriptional regulator</fullName>
    </submittedName>
</protein>
<keyword evidence="1" id="KW-0547">Nucleotide-binding</keyword>
<dbReference type="SUPFAM" id="SSF52172">
    <property type="entry name" value="CheY-like"/>
    <property type="match status" value="1"/>
</dbReference>
<feature type="domain" description="Sigma-54 factor interaction" evidence="6">
    <location>
        <begin position="143"/>
        <end position="371"/>
    </location>
</feature>
<dbReference type="InterPro" id="IPR009057">
    <property type="entry name" value="Homeodomain-like_sf"/>
</dbReference>
<dbReference type="Pfam" id="PF00158">
    <property type="entry name" value="Sigma54_activat"/>
    <property type="match status" value="1"/>
</dbReference>
<feature type="domain" description="Response regulatory" evidence="7">
    <location>
        <begin position="4"/>
        <end position="118"/>
    </location>
</feature>
<dbReference type="CDD" id="cd00009">
    <property type="entry name" value="AAA"/>
    <property type="match status" value="1"/>
</dbReference>
<organism evidence="8">
    <name type="scientific">Singulisphaera sp. Ch08</name>
    <dbReference type="NCBI Taxonomy" id="3120278"/>
    <lineage>
        <taxon>Bacteria</taxon>
        <taxon>Pseudomonadati</taxon>
        <taxon>Planctomycetota</taxon>
        <taxon>Planctomycetia</taxon>
        <taxon>Isosphaerales</taxon>
        <taxon>Isosphaeraceae</taxon>
        <taxon>Singulisphaera</taxon>
    </lineage>
</organism>
<dbReference type="Pfam" id="PF25601">
    <property type="entry name" value="AAA_lid_14"/>
    <property type="match status" value="1"/>
</dbReference>
<dbReference type="GO" id="GO:0005524">
    <property type="term" value="F:ATP binding"/>
    <property type="evidence" value="ECO:0007669"/>
    <property type="project" value="UniProtKB-KW"/>
</dbReference>
<keyword evidence="2" id="KW-0067">ATP-binding</keyword>
<evidence type="ECO:0000256" key="2">
    <source>
        <dbReference type="ARBA" id="ARBA00022840"/>
    </source>
</evidence>
<dbReference type="Pfam" id="PF02954">
    <property type="entry name" value="HTH_8"/>
    <property type="match status" value="1"/>
</dbReference>
<evidence type="ECO:0000259" key="7">
    <source>
        <dbReference type="PROSITE" id="PS50110"/>
    </source>
</evidence>
<dbReference type="Gene3D" id="3.40.50.2300">
    <property type="match status" value="1"/>
</dbReference>
<dbReference type="RefSeq" id="WP_406696806.1">
    <property type="nucleotide sequence ID" value="NZ_CP155447.1"/>
</dbReference>
<sequence>MDRRILVVDDSELICQQLSQLLASPDRRIKVAHDGTTALEWIVERNFSLVLTDLCLPGINGLDLIREIRQRDLPVTAIVMTGHASIDSAVAAMKLGAYDYLLKPIDALRLGVLVEQALDDRKLLDEVESLRHGVQQRCAYHNLLGKSPRMREVFSRVARVASSSCTVLITGETGTGKELVAQAIHYSDVTRREPLVAVNCAALPEPLLESEFFGHEKGAFTGADRQKKGRFEQAKRGTLLLDEIGELPLGMQAKLLRVLQDGTFERVGGSEVIQAECRVLAATNLNLAEAVAAGRFREDLFYRLNVVSIELPALRDRADDIPMLVQHILKRLQERRLPAKTLSRETYSRLARYDWPGNVRELEHVIEQAVVTTPGPVIEPDNLPPQVVSTREEPFSLDFDLHRPLQLITDELTERVERAYLQRVLSRYRGRIDRCAAHCGLSRRSISEKLRRYGIDKAEFKSKSPLHQEVALVEPV</sequence>
<gene>
    <name evidence="8" type="ORF">V5E97_38040</name>
</gene>
<keyword evidence="5" id="KW-0597">Phosphoprotein</keyword>
<reference evidence="8" key="1">
    <citation type="submission" date="2024-05" db="EMBL/GenBank/DDBJ databases">
        <title>Planctomycetes of the genus Singulisphaera possess chitinolytic capabilities.</title>
        <authorList>
            <person name="Ivanova A."/>
        </authorList>
    </citation>
    <scope>NUCLEOTIDE SEQUENCE</scope>
    <source>
        <strain evidence="8">Ch08T</strain>
    </source>
</reference>
<dbReference type="InterPro" id="IPR011006">
    <property type="entry name" value="CheY-like_superfamily"/>
</dbReference>
<dbReference type="InterPro" id="IPR002078">
    <property type="entry name" value="Sigma_54_int"/>
</dbReference>
<keyword evidence="3" id="KW-0805">Transcription regulation</keyword>
<dbReference type="GO" id="GO:0006355">
    <property type="term" value="P:regulation of DNA-templated transcription"/>
    <property type="evidence" value="ECO:0007669"/>
    <property type="project" value="InterPro"/>
</dbReference>
<evidence type="ECO:0000256" key="3">
    <source>
        <dbReference type="ARBA" id="ARBA00023015"/>
    </source>
</evidence>
<evidence type="ECO:0000256" key="1">
    <source>
        <dbReference type="ARBA" id="ARBA00022741"/>
    </source>
</evidence>
<dbReference type="InterPro" id="IPR002197">
    <property type="entry name" value="HTH_Fis"/>
</dbReference>
<proteinExistence type="predicted"/>
<dbReference type="InterPro" id="IPR058031">
    <property type="entry name" value="AAA_lid_NorR"/>
</dbReference>
<dbReference type="InterPro" id="IPR025944">
    <property type="entry name" value="Sigma_54_int_dom_CS"/>
</dbReference>
<dbReference type="FunFam" id="3.40.50.300:FF:000006">
    <property type="entry name" value="DNA-binding transcriptional regulator NtrC"/>
    <property type="match status" value="1"/>
</dbReference>
<dbReference type="InterPro" id="IPR003593">
    <property type="entry name" value="AAA+_ATPase"/>
</dbReference>
<dbReference type="EMBL" id="CP155447">
    <property type="protein sequence ID" value="XBH04060.1"/>
    <property type="molecule type" value="Genomic_DNA"/>
</dbReference>
<name>A0AAU7CFT0_9BACT</name>
<feature type="modified residue" description="4-aspartylphosphate" evidence="5">
    <location>
        <position position="53"/>
    </location>
</feature>
<dbReference type="SMART" id="SM00448">
    <property type="entry name" value="REC"/>
    <property type="match status" value="1"/>
</dbReference>
<dbReference type="PROSITE" id="PS50045">
    <property type="entry name" value="SIGMA54_INTERACT_4"/>
    <property type="match status" value="1"/>
</dbReference>
<dbReference type="SUPFAM" id="SSF46689">
    <property type="entry name" value="Homeodomain-like"/>
    <property type="match status" value="1"/>
</dbReference>
<evidence type="ECO:0000256" key="4">
    <source>
        <dbReference type="ARBA" id="ARBA00023163"/>
    </source>
</evidence>
<evidence type="ECO:0000256" key="5">
    <source>
        <dbReference type="PROSITE-ProRule" id="PRU00169"/>
    </source>
</evidence>